<evidence type="ECO:0000259" key="1">
    <source>
        <dbReference type="Pfam" id="PF05050"/>
    </source>
</evidence>
<accession>A0A975P7K6</accession>
<name>A0A975P7K6_9RHOB</name>
<dbReference type="Gene3D" id="3.40.50.150">
    <property type="entry name" value="Vaccinia Virus protein VP39"/>
    <property type="match status" value="1"/>
</dbReference>
<dbReference type="Pfam" id="PF05050">
    <property type="entry name" value="Methyltransf_21"/>
    <property type="match status" value="1"/>
</dbReference>
<evidence type="ECO:0000313" key="2">
    <source>
        <dbReference type="EMBL" id="QWK90286.1"/>
    </source>
</evidence>
<dbReference type="InterPro" id="IPR006342">
    <property type="entry name" value="FkbM_mtfrase"/>
</dbReference>
<protein>
    <submittedName>
        <fullName evidence="2">FkbM family methyltransferase</fullName>
    </submittedName>
</protein>
<dbReference type="KEGG" id="gfu:KM031_15960"/>
<feature type="domain" description="Methyltransferase FkbM" evidence="1">
    <location>
        <begin position="51"/>
        <end position="197"/>
    </location>
</feature>
<keyword evidence="2" id="KW-0489">Methyltransferase</keyword>
<dbReference type="InterPro" id="IPR052514">
    <property type="entry name" value="SAM-dependent_MTase"/>
</dbReference>
<reference evidence="2" key="1">
    <citation type="submission" date="2021-06" db="EMBL/GenBank/DDBJ databases">
        <title>Direct submission.</title>
        <authorList>
            <person name="Lee C.-S."/>
            <person name="Jin L."/>
        </authorList>
    </citation>
    <scope>NUCLEOTIDE SEQUENCE</scope>
    <source>
        <strain evidence="2">Con5</strain>
    </source>
</reference>
<dbReference type="Proteomes" id="UP000679352">
    <property type="component" value="Chromosome"/>
</dbReference>
<dbReference type="RefSeq" id="WP_215504466.1">
    <property type="nucleotide sequence ID" value="NZ_CP076361.1"/>
</dbReference>
<dbReference type="PANTHER" id="PTHR34203">
    <property type="entry name" value="METHYLTRANSFERASE, FKBM FAMILY PROTEIN"/>
    <property type="match status" value="1"/>
</dbReference>
<organism evidence="2 3">
    <name type="scientific">Gemmobacter fulvus</name>
    <dbReference type="NCBI Taxonomy" id="2840474"/>
    <lineage>
        <taxon>Bacteria</taxon>
        <taxon>Pseudomonadati</taxon>
        <taxon>Pseudomonadota</taxon>
        <taxon>Alphaproteobacteria</taxon>
        <taxon>Rhodobacterales</taxon>
        <taxon>Paracoccaceae</taxon>
        <taxon>Gemmobacter</taxon>
    </lineage>
</organism>
<gene>
    <name evidence="2" type="ORF">KM031_15960</name>
</gene>
<dbReference type="GO" id="GO:0032259">
    <property type="term" value="P:methylation"/>
    <property type="evidence" value="ECO:0007669"/>
    <property type="project" value="UniProtKB-KW"/>
</dbReference>
<sequence length="225" mass="24661">MSGDLDHERWRVRLRHLWRTVTLQRRFDKAQARRAFLAAVAGLRPGDLAIDLGANVGRFTRPMAETGADVIAFEPDPHAFGLLQAALRPYTNVTLMAAAAGDQDGEITLYRHAAFDEAPDTRTKSSSIIAGKANVAGGQAIPVQVIDFTRFLRELDRDVALLKIDIEGAEVPLMEALLASGAAARIGHIFIETHERGIPALARRTDALRAATAGWTKPVVNWNWH</sequence>
<dbReference type="InterPro" id="IPR029063">
    <property type="entry name" value="SAM-dependent_MTases_sf"/>
</dbReference>
<evidence type="ECO:0000313" key="3">
    <source>
        <dbReference type="Proteomes" id="UP000679352"/>
    </source>
</evidence>
<keyword evidence="3" id="KW-1185">Reference proteome</keyword>
<dbReference type="PANTHER" id="PTHR34203:SF13">
    <property type="entry name" value="EXPRESSED PROTEIN"/>
    <property type="match status" value="1"/>
</dbReference>
<dbReference type="NCBIfam" id="TIGR01444">
    <property type="entry name" value="fkbM_fam"/>
    <property type="match status" value="1"/>
</dbReference>
<dbReference type="GO" id="GO:0008168">
    <property type="term" value="F:methyltransferase activity"/>
    <property type="evidence" value="ECO:0007669"/>
    <property type="project" value="UniProtKB-KW"/>
</dbReference>
<dbReference type="SUPFAM" id="SSF53335">
    <property type="entry name" value="S-adenosyl-L-methionine-dependent methyltransferases"/>
    <property type="match status" value="1"/>
</dbReference>
<dbReference type="EMBL" id="CP076361">
    <property type="protein sequence ID" value="QWK90286.1"/>
    <property type="molecule type" value="Genomic_DNA"/>
</dbReference>
<proteinExistence type="predicted"/>
<keyword evidence="2" id="KW-0808">Transferase</keyword>
<dbReference type="AlphaFoldDB" id="A0A975P7K6"/>